<keyword evidence="1" id="KW-0472">Membrane</keyword>
<dbReference type="AlphaFoldDB" id="A0A0E3SLU6"/>
<feature type="transmembrane region" description="Helical" evidence="1">
    <location>
        <begin position="81"/>
        <end position="98"/>
    </location>
</feature>
<evidence type="ECO:0000256" key="1">
    <source>
        <dbReference type="SAM" id="Phobius"/>
    </source>
</evidence>
<dbReference type="PANTHER" id="PTHR12526">
    <property type="entry name" value="GLYCOSYLTRANSFERASE"/>
    <property type="match status" value="1"/>
</dbReference>
<keyword evidence="5" id="KW-1185">Reference proteome</keyword>
<dbReference type="OrthoDB" id="132546at2157"/>
<feature type="domain" description="Glycosyl transferase family 1" evidence="2">
    <location>
        <begin position="212"/>
        <end position="377"/>
    </location>
</feature>
<keyword evidence="1" id="KW-1133">Transmembrane helix</keyword>
<proteinExistence type="predicted"/>
<dbReference type="RefSeq" id="WP_052723308.1">
    <property type="nucleotide sequence ID" value="NZ_CP009517.1"/>
</dbReference>
<evidence type="ECO:0000313" key="4">
    <source>
        <dbReference type="EMBL" id="AKB81743.1"/>
    </source>
</evidence>
<dbReference type="EMBL" id="CP009517">
    <property type="protein sequence ID" value="AKB81743.1"/>
    <property type="molecule type" value="Genomic_DNA"/>
</dbReference>
<dbReference type="InterPro" id="IPR028098">
    <property type="entry name" value="Glyco_trans_4-like_N"/>
</dbReference>
<dbReference type="Proteomes" id="UP000033066">
    <property type="component" value="Chromosome"/>
</dbReference>
<dbReference type="STRING" id="1434107.MSBR3_1165"/>
<dbReference type="CDD" id="cd03794">
    <property type="entry name" value="GT4_WbuB-like"/>
    <property type="match status" value="1"/>
</dbReference>
<dbReference type="HOGENOM" id="CLU_009583_2_2_2"/>
<protein>
    <submittedName>
        <fullName evidence="4">Glycosyltransferase</fullName>
        <ecNumber evidence="4">2.4.1.-</ecNumber>
    </submittedName>
</protein>
<dbReference type="GeneID" id="24788679"/>
<reference evidence="4" key="1">
    <citation type="submission" date="2014-07" db="EMBL/GenBank/DDBJ databases">
        <title>Methanogenic archaea and the global carbon cycle.</title>
        <authorList>
            <person name="Henriksen J.R."/>
            <person name="Luke J."/>
            <person name="Reinhart S."/>
            <person name="Benedict M.N."/>
            <person name="Youngblut N.D."/>
            <person name="Metcalf M.E."/>
            <person name="Whitaker R.J."/>
            <person name="Metcalf W.W."/>
        </authorList>
    </citation>
    <scope>NUCLEOTIDE SEQUENCE [LARGE SCALE GENOMIC DNA]</scope>
    <source>
        <strain evidence="4">3</strain>
    </source>
</reference>
<evidence type="ECO:0000259" key="2">
    <source>
        <dbReference type="Pfam" id="PF00534"/>
    </source>
</evidence>
<dbReference type="Pfam" id="PF13439">
    <property type="entry name" value="Glyco_transf_4"/>
    <property type="match status" value="1"/>
</dbReference>
<accession>A0A0E3SLU6</accession>
<keyword evidence="4" id="KW-0328">Glycosyltransferase</keyword>
<dbReference type="Gene3D" id="3.40.50.2000">
    <property type="entry name" value="Glycogen Phosphorylase B"/>
    <property type="match status" value="2"/>
</dbReference>
<evidence type="ECO:0000259" key="3">
    <source>
        <dbReference type="Pfam" id="PF13439"/>
    </source>
</evidence>
<dbReference type="PANTHER" id="PTHR12526:SF622">
    <property type="entry name" value="GLYCOSYLTRANSFERASE (GROUP I)"/>
    <property type="match status" value="1"/>
</dbReference>
<dbReference type="Pfam" id="PF00534">
    <property type="entry name" value="Glycos_transf_1"/>
    <property type="match status" value="1"/>
</dbReference>
<feature type="domain" description="Glycosyltransferase subfamily 4-like N-terminal" evidence="3">
    <location>
        <begin position="35"/>
        <end position="200"/>
    </location>
</feature>
<dbReference type="PATRIC" id="fig|1434107.4.peg.1536"/>
<evidence type="ECO:0000313" key="5">
    <source>
        <dbReference type="Proteomes" id="UP000033066"/>
    </source>
</evidence>
<keyword evidence="1" id="KW-0812">Transmembrane</keyword>
<dbReference type="EC" id="2.4.1.-" evidence="4"/>
<keyword evidence="4" id="KW-0808">Transferase</keyword>
<gene>
    <name evidence="4" type="ORF">MSBR3_1165</name>
</gene>
<organism evidence="4 5">
    <name type="scientific">Methanosarcina barkeri 3</name>
    <dbReference type="NCBI Taxonomy" id="1434107"/>
    <lineage>
        <taxon>Archaea</taxon>
        <taxon>Methanobacteriati</taxon>
        <taxon>Methanobacteriota</taxon>
        <taxon>Stenosarchaea group</taxon>
        <taxon>Methanomicrobia</taxon>
        <taxon>Methanosarcinales</taxon>
        <taxon>Methanosarcinaceae</taxon>
        <taxon>Methanosarcina</taxon>
    </lineage>
</organism>
<dbReference type="InterPro" id="IPR001296">
    <property type="entry name" value="Glyco_trans_1"/>
</dbReference>
<sequence length="434" mass="49901">MGRENKVPKRNYFQIKQMNIHYLTDIYFGEKNAGTTHTIEIYNNLSKKNEVHLICQKPQTEIKVENKCYIPLFGTKRLMRIILLNFLFWMIYPLYLLIKKKPDIFYQRFDGTLFLSPSLVFSKLFNIPLVMEVNGDMLDEISMRHEPQVYVKLIKLCEKIYYSNASRIITVTEGIKQEIIRKYGIPEEKIEVIGNGVNTDIFRPLNKISNLKTKYGLDKNNVVAFAGILVEWQGLKYLVEAAPAILKEEVETVFLIIGDGPLKNDLIQKAKDLNIDKKFIFTGFIPHNEMPLYINASDVCVVPKIPLKSGYSPLKLYEYMACGKAVIASDVKGFEILNQVKAGILVEPQNSQKLSEAILKVLKDESLKNEMGNRGRNLVLMHYSWGSIAQKTEKLLANALEEKYIGSEHFRASSRLFRASSKRSRVSSKNLRRK</sequence>
<dbReference type="GO" id="GO:0016757">
    <property type="term" value="F:glycosyltransferase activity"/>
    <property type="evidence" value="ECO:0007669"/>
    <property type="project" value="UniProtKB-KW"/>
</dbReference>
<name>A0A0E3SLU6_METBA</name>
<dbReference type="SUPFAM" id="SSF53756">
    <property type="entry name" value="UDP-Glycosyltransferase/glycogen phosphorylase"/>
    <property type="match status" value="1"/>
</dbReference>
<dbReference type="KEGG" id="mbak:MSBR3_1165"/>